<reference evidence="1" key="1">
    <citation type="journal article" date="2023" name="Access Microbiol">
        <title>De-novo genome assembly for Akanthomyces muscarius, a biocontrol agent of insect agricultural pests.</title>
        <authorList>
            <person name="Erdos Z."/>
            <person name="Studholme D.J."/>
            <person name="Raymond B."/>
            <person name="Sharma M."/>
        </authorList>
    </citation>
    <scope>NUCLEOTIDE SEQUENCE</scope>
    <source>
        <strain evidence="1">Ve6</strain>
    </source>
</reference>
<gene>
    <name evidence="1" type="ORF">LMH87_004824</name>
</gene>
<dbReference type="Proteomes" id="UP001144673">
    <property type="component" value="Chromosome 2"/>
</dbReference>
<evidence type="ECO:0000313" key="2">
    <source>
        <dbReference type="Proteomes" id="UP001144673"/>
    </source>
</evidence>
<sequence length="68" mass="7559">MKSKEGWEPNIVQALVDAHVTTTEHNRVDSLFDCVDDYEIAFAETCGRCHEAPAGKSDFCIQSGEDLK</sequence>
<proteinExistence type="predicted"/>
<dbReference type="RefSeq" id="XP_056049663.1">
    <property type="nucleotide sequence ID" value="XM_056196100.1"/>
</dbReference>
<dbReference type="KEGG" id="amus:LMH87_004824"/>
<dbReference type="GeneID" id="80891983"/>
<dbReference type="EMBL" id="JAJHUN010000011">
    <property type="protein sequence ID" value="KAJ4145993.1"/>
    <property type="molecule type" value="Genomic_DNA"/>
</dbReference>
<protein>
    <submittedName>
        <fullName evidence="1">Uncharacterized protein</fullName>
    </submittedName>
</protein>
<evidence type="ECO:0000313" key="1">
    <source>
        <dbReference type="EMBL" id="KAJ4145993.1"/>
    </source>
</evidence>
<comment type="caution">
    <text evidence="1">The sequence shown here is derived from an EMBL/GenBank/DDBJ whole genome shotgun (WGS) entry which is preliminary data.</text>
</comment>
<dbReference type="AlphaFoldDB" id="A0A9W8UI17"/>
<accession>A0A9W8UI17</accession>
<keyword evidence="2" id="KW-1185">Reference proteome</keyword>
<name>A0A9W8UI17_AKAMU</name>
<organism evidence="1 2">
    <name type="scientific">Akanthomyces muscarius</name>
    <name type="common">Entomopathogenic fungus</name>
    <name type="synonym">Lecanicillium muscarium</name>
    <dbReference type="NCBI Taxonomy" id="2231603"/>
    <lineage>
        <taxon>Eukaryota</taxon>
        <taxon>Fungi</taxon>
        <taxon>Dikarya</taxon>
        <taxon>Ascomycota</taxon>
        <taxon>Pezizomycotina</taxon>
        <taxon>Sordariomycetes</taxon>
        <taxon>Hypocreomycetidae</taxon>
        <taxon>Hypocreales</taxon>
        <taxon>Cordycipitaceae</taxon>
        <taxon>Akanthomyces</taxon>
    </lineage>
</organism>